<sequence>MEEEAETSLSPAEEDEQRNHATNEKLAFLQNTIDSTTSVKVAHEMEAVLDGLTMAVNAGKQEPDRLDKLYPHAKTIPAGSTTRNLPLPPIDKVFICMRMAREIPQVAMLWLGDYIRPTQFNDYFIKIASPGPATEADLIIVHCGLYWLFCECSKAVTDEETKQDYDAQAFICEANLETVLANLHFHQQVSMDFAYAMGMASLYCLQKSRPSAAWSFINSASQIIQALGLQHAMTEGAGMLEETAQKRSLFWTIYTVEKMLALRLGRSSTIRDQDITLPRLGADRPSGTFLAELAPGWINIANIQGRIYDDIYSTGALMQPPHIRMSRAQALATELKIVMQHAQDIHFTYGPAYTSGQLRPTNPLFVSSGCVASSLDIPDESPPPWTINVTASDIMTVTSASTVAVIFDPESDILIADAKFITFEISSGITCAPDCQDPWQTGDPWPLPEESIYTKNTTGDLKGVAPRILAKPNAFASEQYLLPIEKEFSRYEKKSFQFVQGRASAIDVSAKTVTVDNASTISFDYLVLASGSTTASTNRDSIAIPFKQSNSDNMKSLIRNAQDSISKAQNIIIGGAGPIGVELAGEVAEAAQQGGRRVDVTLVSATSRILPMLKPAGSTAAEKMLVDAGVKILKSQKVVGAIQHQGSRLWTVTLEEGRTLDADLYIPTTGVLPNNKFIPVDFLDKDGWVIVDKELRVKGRQESSAAALPIFAAGDITNNSMRLSFKALEQAAVVAGNLKAEILGQGKPKLYDQGDKTMMVVPIGSTGGTGLIMGWTPWSILVRIVKGKDFLISKAHGAVSS</sequence>
<dbReference type="InterPro" id="IPR036188">
    <property type="entry name" value="FAD/NAD-bd_sf"/>
</dbReference>
<dbReference type="Proteomes" id="UP001187682">
    <property type="component" value="Unassembled WGS sequence"/>
</dbReference>
<evidence type="ECO:0000313" key="8">
    <source>
        <dbReference type="EMBL" id="SPO04682.1"/>
    </source>
</evidence>
<organism evidence="8 9">
    <name type="scientific">Cephalotrichum gorgonifer</name>
    <dbReference type="NCBI Taxonomy" id="2041049"/>
    <lineage>
        <taxon>Eukaryota</taxon>
        <taxon>Fungi</taxon>
        <taxon>Dikarya</taxon>
        <taxon>Ascomycota</taxon>
        <taxon>Pezizomycotina</taxon>
        <taxon>Sordariomycetes</taxon>
        <taxon>Hypocreomycetidae</taxon>
        <taxon>Microascales</taxon>
        <taxon>Microascaceae</taxon>
        <taxon>Cephalotrichum</taxon>
    </lineage>
</organism>
<dbReference type="InterPro" id="IPR007219">
    <property type="entry name" value="XnlR_reg_dom"/>
</dbReference>
<accession>A0AAE8SY52</accession>
<evidence type="ECO:0000256" key="2">
    <source>
        <dbReference type="ARBA" id="ARBA00022630"/>
    </source>
</evidence>
<feature type="compositionally biased region" description="Acidic residues" evidence="6">
    <location>
        <begin position="1"/>
        <end position="16"/>
    </location>
</feature>
<dbReference type="SMART" id="SM00906">
    <property type="entry name" value="Fungal_trans"/>
    <property type="match status" value="1"/>
</dbReference>
<dbReference type="GO" id="GO:0006351">
    <property type="term" value="P:DNA-templated transcription"/>
    <property type="evidence" value="ECO:0007669"/>
    <property type="project" value="InterPro"/>
</dbReference>
<comment type="caution">
    <text evidence="8">The sequence shown here is derived from an EMBL/GenBank/DDBJ whole genome shotgun (WGS) entry which is preliminary data.</text>
</comment>
<evidence type="ECO:0000256" key="5">
    <source>
        <dbReference type="ARBA" id="ARBA00023242"/>
    </source>
</evidence>
<dbReference type="PANTHER" id="PTHR43735">
    <property type="entry name" value="APOPTOSIS-INDUCING FACTOR 1"/>
    <property type="match status" value="1"/>
</dbReference>
<keyword evidence="4" id="KW-0560">Oxidoreductase</keyword>
<keyword evidence="9" id="KW-1185">Reference proteome</keyword>
<evidence type="ECO:0000256" key="6">
    <source>
        <dbReference type="SAM" id="MobiDB-lite"/>
    </source>
</evidence>
<gene>
    <name evidence="8" type="ORF">DNG_07367</name>
</gene>
<comment type="similarity">
    <text evidence="1">Belongs to the FAD-dependent oxidoreductase family.</text>
</comment>
<evidence type="ECO:0000256" key="4">
    <source>
        <dbReference type="ARBA" id="ARBA00023002"/>
    </source>
</evidence>
<evidence type="ECO:0000256" key="1">
    <source>
        <dbReference type="ARBA" id="ARBA00006442"/>
    </source>
</evidence>
<evidence type="ECO:0000259" key="7">
    <source>
        <dbReference type="SMART" id="SM00906"/>
    </source>
</evidence>
<evidence type="ECO:0000256" key="3">
    <source>
        <dbReference type="ARBA" id="ARBA00022827"/>
    </source>
</evidence>
<feature type="region of interest" description="Disordered" evidence="6">
    <location>
        <begin position="1"/>
        <end position="20"/>
    </location>
</feature>
<dbReference type="PANTHER" id="PTHR43735:SF3">
    <property type="entry name" value="FERROPTOSIS SUPPRESSOR PROTEIN 1"/>
    <property type="match status" value="1"/>
</dbReference>
<keyword evidence="5" id="KW-0539">Nucleus</keyword>
<proteinExistence type="inferred from homology"/>
<dbReference type="InterPro" id="IPR023753">
    <property type="entry name" value="FAD/NAD-binding_dom"/>
</dbReference>
<dbReference type="PRINTS" id="PR00368">
    <property type="entry name" value="FADPNR"/>
</dbReference>
<keyword evidence="2" id="KW-0285">Flavoprotein</keyword>
<dbReference type="GO" id="GO:0003677">
    <property type="term" value="F:DNA binding"/>
    <property type="evidence" value="ECO:0007669"/>
    <property type="project" value="InterPro"/>
</dbReference>
<keyword evidence="3" id="KW-0274">FAD</keyword>
<dbReference type="Pfam" id="PF04082">
    <property type="entry name" value="Fungal_trans"/>
    <property type="match status" value="1"/>
</dbReference>
<dbReference type="Gene3D" id="3.50.50.100">
    <property type="match status" value="1"/>
</dbReference>
<dbReference type="GO" id="GO:0005737">
    <property type="term" value="C:cytoplasm"/>
    <property type="evidence" value="ECO:0007669"/>
    <property type="project" value="TreeGrafter"/>
</dbReference>
<dbReference type="GO" id="GO:0004174">
    <property type="term" value="F:electron-transferring-flavoprotein dehydrogenase activity"/>
    <property type="evidence" value="ECO:0007669"/>
    <property type="project" value="TreeGrafter"/>
</dbReference>
<evidence type="ECO:0000313" key="9">
    <source>
        <dbReference type="Proteomes" id="UP001187682"/>
    </source>
</evidence>
<dbReference type="AlphaFoldDB" id="A0AAE8SY52"/>
<name>A0AAE8SY52_9PEZI</name>
<dbReference type="SUPFAM" id="SSF51905">
    <property type="entry name" value="FAD/NAD(P)-binding domain"/>
    <property type="match status" value="1"/>
</dbReference>
<dbReference type="GO" id="GO:0008270">
    <property type="term" value="F:zinc ion binding"/>
    <property type="evidence" value="ECO:0007669"/>
    <property type="project" value="InterPro"/>
</dbReference>
<dbReference type="EMBL" id="ONZQ02000011">
    <property type="protein sequence ID" value="SPO04682.1"/>
    <property type="molecule type" value="Genomic_DNA"/>
</dbReference>
<feature type="domain" description="Xylanolytic transcriptional activator regulatory" evidence="7">
    <location>
        <begin position="213"/>
        <end position="284"/>
    </location>
</feature>
<dbReference type="Pfam" id="PF07992">
    <property type="entry name" value="Pyr_redox_2"/>
    <property type="match status" value="1"/>
</dbReference>
<dbReference type="CDD" id="cd12148">
    <property type="entry name" value="fungal_TF_MHR"/>
    <property type="match status" value="1"/>
</dbReference>
<reference evidence="8" key="1">
    <citation type="submission" date="2018-03" db="EMBL/GenBank/DDBJ databases">
        <authorList>
            <person name="Guldener U."/>
        </authorList>
    </citation>
    <scope>NUCLEOTIDE SEQUENCE</scope>
</reference>
<dbReference type="GO" id="GO:0050660">
    <property type="term" value="F:flavin adenine dinucleotide binding"/>
    <property type="evidence" value="ECO:0007669"/>
    <property type="project" value="TreeGrafter"/>
</dbReference>
<protein>
    <recommendedName>
        <fullName evidence="7">Xylanolytic transcriptional activator regulatory domain-containing protein</fullName>
    </recommendedName>
</protein>